<name>A0AA95HCQ9_9GAMM</name>
<evidence type="ECO:0000313" key="2">
    <source>
        <dbReference type="EMBL" id="WGZ92739.1"/>
    </source>
</evidence>
<dbReference type="Proteomes" id="UP001301326">
    <property type="component" value="Chromosome"/>
</dbReference>
<evidence type="ECO:0000259" key="1">
    <source>
        <dbReference type="Pfam" id="PF03781"/>
    </source>
</evidence>
<accession>A0AA95HCQ9</accession>
<protein>
    <submittedName>
        <fullName evidence="2">SUMF1/EgtB/PvdO family nonheme iron enzyme</fullName>
    </submittedName>
</protein>
<reference evidence="2" key="1">
    <citation type="journal article" date="2023" name="Int. J. Mol. Sci.">
        <title>Metagenomics Revealed a New Genus 'Candidatus Thiocaldithrix dubininis' gen. nov., sp. nov. and a New Species 'Candidatus Thiothrix putei' sp. nov. in the Family Thiotrichaceae, Some Members of Which Have Traits of Both Na+- and H+-Motive Energetics.</title>
        <authorList>
            <person name="Ravin N.V."/>
            <person name="Muntyan M.S."/>
            <person name="Smolyakov D.D."/>
            <person name="Rudenko T.S."/>
            <person name="Beletsky A.V."/>
            <person name="Mardanov A.V."/>
            <person name="Grabovich M.Y."/>
        </authorList>
    </citation>
    <scope>NUCLEOTIDE SEQUENCE</scope>
    <source>
        <strain evidence="2">GKL-02</strain>
    </source>
</reference>
<reference evidence="2" key="2">
    <citation type="submission" date="2023-04" db="EMBL/GenBank/DDBJ databases">
        <authorList>
            <person name="Beletskiy A.V."/>
            <person name="Mardanov A.V."/>
            <person name="Ravin N.V."/>
        </authorList>
    </citation>
    <scope>NUCLEOTIDE SEQUENCE</scope>
    <source>
        <strain evidence="2">GKL-02</strain>
    </source>
</reference>
<dbReference type="AlphaFoldDB" id="A0AA95HCQ9"/>
<sequence length="258" mass="30142">MTDNLTNNPAGYLSELQRIEREQELAKLRTLSLEFMGVLNYFPKLHEELNAFHNTDGIAFHKLDDRLRTILGEAANLQFKIQGLARLQRDVPKMREFLQRLQQEMGLQFVERFSTQFSELCDDIDRSFVKDKAIPKQEKSWANTMGQDQWGRYGDLVINGVHQRFRWIDPGSFLMGSPKSETSRFNDEEQHRVTLTQGFWLADTACTQDLWVAVMGSNPARFQISLEHPVERVSWDDIHIFLERFKSYLLSDLQNPTN</sequence>
<dbReference type="Pfam" id="PF03781">
    <property type="entry name" value="FGE-sulfatase"/>
    <property type="match status" value="1"/>
</dbReference>
<dbReference type="InterPro" id="IPR005532">
    <property type="entry name" value="SUMF_dom"/>
</dbReference>
<dbReference type="InterPro" id="IPR042095">
    <property type="entry name" value="SUMF_sf"/>
</dbReference>
<dbReference type="InterPro" id="IPR016187">
    <property type="entry name" value="CTDL_fold"/>
</dbReference>
<proteinExistence type="predicted"/>
<organism evidence="2">
    <name type="scientific">Candidatus Thiothrix putei</name>
    <dbReference type="NCBI Taxonomy" id="3080811"/>
    <lineage>
        <taxon>Bacteria</taxon>
        <taxon>Pseudomonadati</taxon>
        <taxon>Pseudomonadota</taxon>
        <taxon>Gammaproteobacteria</taxon>
        <taxon>Thiotrichales</taxon>
        <taxon>Thiotrichaceae</taxon>
        <taxon>Thiothrix</taxon>
    </lineage>
</organism>
<dbReference type="KEGG" id="tput:QJT81_12855"/>
<dbReference type="Gene3D" id="3.90.1580.10">
    <property type="entry name" value="paralog of FGE (formylglycine-generating enzyme)"/>
    <property type="match status" value="1"/>
</dbReference>
<dbReference type="SUPFAM" id="SSF56436">
    <property type="entry name" value="C-type lectin-like"/>
    <property type="match status" value="1"/>
</dbReference>
<dbReference type="EMBL" id="CP124756">
    <property type="protein sequence ID" value="WGZ92739.1"/>
    <property type="molecule type" value="Genomic_DNA"/>
</dbReference>
<gene>
    <name evidence="2" type="ORF">QJT81_12855</name>
</gene>
<feature type="domain" description="Sulfatase-modifying factor enzyme-like" evidence="1">
    <location>
        <begin position="167"/>
        <end position="240"/>
    </location>
</feature>